<comment type="function">
    <text evidence="1">Functions as an U snRNP-specific nuclear import adapter. Involved in the trimethylguanosine (m3G)-cap-dependent nuclear import of U snRNPs. Binds specifically to the terminal m3G-cap U snRNAs.</text>
</comment>
<dbReference type="GO" id="GO:0005634">
    <property type="term" value="C:nucleus"/>
    <property type="evidence" value="ECO:0007669"/>
    <property type="project" value="UniProtKB-SubCell"/>
</dbReference>
<keyword evidence="6" id="KW-0813">Transport</keyword>
<evidence type="ECO:0000256" key="10">
    <source>
        <dbReference type="SAM" id="MobiDB-lite"/>
    </source>
</evidence>
<dbReference type="AlphaFoldDB" id="A0A164YU61"/>
<feature type="domain" description="Snurportin-1 m3G cap-binding" evidence="11">
    <location>
        <begin position="148"/>
        <end position="274"/>
    </location>
</feature>
<evidence type="ECO:0000256" key="5">
    <source>
        <dbReference type="ARBA" id="ARBA00016034"/>
    </source>
</evidence>
<comment type="subcellular location">
    <subcellularLocation>
        <location evidence="3">Cytoplasm</location>
    </subcellularLocation>
    <subcellularLocation>
        <location evidence="2">Nucleus</location>
    </subcellularLocation>
</comment>
<reference evidence="12 13" key="1">
    <citation type="journal article" date="2016" name="Mol. Biol. Evol.">
        <title>Comparative Genomics of Early-Diverging Mushroom-Forming Fungi Provides Insights into the Origins of Lignocellulose Decay Capabilities.</title>
        <authorList>
            <person name="Nagy L.G."/>
            <person name="Riley R."/>
            <person name="Tritt A."/>
            <person name="Adam C."/>
            <person name="Daum C."/>
            <person name="Floudas D."/>
            <person name="Sun H."/>
            <person name="Yadav J.S."/>
            <person name="Pangilinan J."/>
            <person name="Larsson K.H."/>
            <person name="Matsuura K."/>
            <person name="Barry K."/>
            <person name="Labutti K."/>
            <person name="Kuo R."/>
            <person name="Ohm R.A."/>
            <person name="Bhattacharya S.S."/>
            <person name="Shirouzu T."/>
            <person name="Yoshinaga Y."/>
            <person name="Martin F.M."/>
            <person name="Grigoriev I.V."/>
            <person name="Hibbett D.S."/>
        </authorList>
    </citation>
    <scope>NUCLEOTIDE SEQUENCE [LARGE SCALE GENOMIC DNA]</scope>
    <source>
        <strain evidence="12 13">HHB9708</strain>
    </source>
</reference>
<evidence type="ECO:0000256" key="1">
    <source>
        <dbReference type="ARBA" id="ARBA00003975"/>
    </source>
</evidence>
<dbReference type="InterPro" id="IPR017336">
    <property type="entry name" value="Snurportin-1"/>
</dbReference>
<accession>A0A164YU61</accession>
<dbReference type="PANTHER" id="PTHR13403">
    <property type="entry name" value="SNURPORTIN1 RNUT1 PROTEIN RNA, U TRANSPORTER 1"/>
    <property type="match status" value="1"/>
</dbReference>
<dbReference type="GO" id="GO:0003723">
    <property type="term" value="F:RNA binding"/>
    <property type="evidence" value="ECO:0007669"/>
    <property type="project" value="UniProtKB-KW"/>
</dbReference>
<gene>
    <name evidence="12" type="ORF">SISNIDRAFT_248458</name>
</gene>
<dbReference type="InterPro" id="IPR047857">
    <property type="entry name" value="Snurportin1_C"/>
</dbReference>
<evidence type="ECO:0000256" key="4">
    <source>
        <dbReference type="ARBA" id="ARBA00007540"/>
    </source>
</evidence>
<dbReference type="OrthoDB" id="10003593at2759"/>
<proteinExistence type="inferred from homology"/>
<evidence type="ECO:0000259" key="11">
    <source>
        <dbReference type="Pfam" id="PF21974"/>
    </source>
</evidence>
<evidence type="ECO:0000256" key="6">
    <source>
        <dbReference type="ARBA" id="ARBA00022448"/>
    </source>
</evidence>
<keyword evidence="7" id="KW-0963">Cytoplasm</keyword>
<dbReference type="EMBL" id="KV419397">
    <property type="protein sequence ID" value="KZS97234.1"/>
    <property type="molecule type" value="Genomic_DNA"/>
</dbReference>
<name>A0A164YU61_9AGAM</name>
<feature type="compositionally biased region" description="Basic residues" evidence="10">
    <location>
        <begin position="109"/>
        <end position="120"/>
    </location>
</feature>
<evidence type="ECO:0000313" key="12">
    <source>
        <dbReference type="EMBL" id="KZS97234.1"/>
    </source>
</evidence>
<feature type="region of interest" description="Disordered" evidence="10">
    <location>
        <begin position="1"/>
        <end position="67"/>
    </location>
</feature>
<dbReference type="STRING" id="1314777.A0A164YU61"/>
<feature type="region of interest" description="Disordered" evidence="10">
    <location>
        <begin position="91"/>
        <end position="121"/>
    </location>
</feature>
<dbReference type="Proteomes" id="UP000076722">
    <property type="component" value="Unassembled WGS sequence"/>
</dbReference>
<keyword evidence="8" id="KW-0694">RNA-binding</keyword>
<dbReference type="PANTHER" id="PTHR13403:SF6">
    <property type="entry name" value="SNURPORTIN-1"/>
    <property type="match status" value="1"/>
</dbReference>
<evidence type="ECO:0000256" key="8">
    <source>
        <dbReference type="ARBA" id="ARBA00022884"/>
    </source>
</evidence>
<evidence type="ECO:0000256" key="7">
    <source>
        <dbReference type="ARBA" id="ARBA00022490"/>
    </source>
</evidence>
<dbReference type="GO" id="GO:0005737">
    <property type="term" value="C:cytoplasm"/>
    <property type="evidence" value="ECO:0007669"/>
    <property type="project" value="UniProtKB-SubCell"/>
</dbReference>
<dbReference type="GO" id="GO:0061015">
    <property type="term" value="P:snRNA import into nucleus"/>
    <property type="evidence" value="ECO:0007669"/>
    <property type="project" value="InterPro"/>
</dbReference>
<evidence type="ECO:0000256" key="9">
    <source>
        <dbReference type="ARBA" id="ARBA00023242"/>
    </source>
</evidence>
<feature type="compositionally biased region" description="Basic and acidic residues" evidence="10">
    <location>
        <begin position="30"/>
        <end position="52"/>
    </location>
</feature>
<dbReference type="Gene3D" id="3.30.470.30">
    <property type="entry name" value="DNA ligase/mRNA capping enzyme"/>
    <property type="match status" value="1"/>
</dbReference>
<sequence length="406" mass="45472">MSTMHPPSRRESFKTPPISGEQSQQSRRQKALEEQKRKRERRVEGSRHHIDLFSKLSLGPDPLSEDEDGEVEIVREGVAGMASMLPPAVPEASMEVETTDAQSVGSTSTKRKKNRKKKKSNQYADRCMYAELLEMNGMDLQTMSDNGIPDDLQVNWIALAPVPRGKRCLALTHSSAGNPGTGMLCICSFRSCHDHDVVPTTLHSRVRGSTFLTFPSPLPPDSILDCILDVCWHDNGILHILDVIRWHGQDIGDSEANFRFWWRDARLQEMKSVIPPAPSQPSDNKFTYPTNFLPIPYYIPLPFQDFLQRVIPLARASRVVNIRVPNVVPTPGDDGADMDLDLPRDRLDEMSCESDGLLLYDAQASYESGTTPLSLWVPAKPLDGEYESRLDILERILIAAQTPTAV</sequence>
<protein>
    <recommendedName>
        <fullName evidence="5">Snurportin-1</fullName>
    </recommendedName>
</protein>
<evidence type="ECO:0000313" key="13">
    <source>
        <dbReference type="Proteomes" id="UP000076722"/>
    </source>
</evidence>
<comment type="similarity">
    <text evidence="4">Belongs to the snurportin family.</text>
</comment>
<evidence type="ECO:0000256" key="3">
    <source>
        <dbReference type="ARBA" id="ARBA00004496"/>
    </source>
</evidence>
<dbReference type="Pfam" id="PF21974">
    <property type="entry name" value="SPN1_m3Gcap_bd"/>
    <property type="match status" value="1"/>
</dbReference>
<keyword evidence="9" id="KW-0539">Nucleus</keyword>
<evidence type="ECO:0000256" key="2">
    <source>
        <dbReference type="ARBA" id="ARBA00004123"/>
    </source>
</evidence>
<keyword evidence="13" id="KW-1185">Reference proteome</keyword>
<organism evidence="12 13">
    <name type="scientific">Sistotremastrum niveocremeum HHB9708</name>
    <dbReference type="NCBI Taxonomy" id="1314777"/>
    <lineage>
        <taxon>Eukaryota</taxon>
        <taxon>Fungi</taxon>
        <taxon>Dikarya</taxon>
        <taxon>Basidiomycota</taxon>
        <taxon>Agaricomycotina</taxon>
        <taxon>Agaricomycetes</taxon>
        <taxon>Sistotremastrales</taxon>
        <taxon>Sistotremastraceae</taxon>
        <taxon>Sertulicium</taxon>
        <taxon>Sertulicium niveocremeum</taxon>
    </lineage>
</organism>